<name>A0A6M3MH34_9ZZZZ</name>
<proteinExistence type="predicted"/>
<dbReference type="EMBL" id="MT143889">
    <property type="protein sequence ID" value="QJB04699.1"/>
    <property type="molecule type" value="Genomic_DNA"/>
</dbReference>
<evidence type="ECO:0000313" key="1">
    <source>
        <dbReference type="EMBL" id="QJB04699.1"/>
    </source>
</evidence>
<reference evidence="1" key="1">
    <citation type="submission" date="2020-03" db="EMBL/GenBank/DDBJ databases">
        <title>The deep terrestrial virosphere.</title>
        <authorList>
            <person name="Holmfeldt K."/>
            <person name="Nilsson E."/>
            <person name="Simone D."/>
            <person name="Lopez-Fernandez M."/>
            <person name="Wu X."/>
            <person name="de Brujin I."/>
            <person name="Lundin D."/>
            <person name="Andersson A."/>
            <person name="Bertilsson S."/>
            <person name="Dopson M."/>
        </authorList>
    </citation>
    <scope>NUCLEOTIDE SEQUENCE</scope>
    <source>
        <strain evidence="2">MM171A03266</strain>
        <strain evidence="1">MM171B00210</strain>
    </source>
</reference>
<protein>
    <submittedName>
        <fullName evidence="1">Uncharacterized protein</fullName>
    </submittedName>
</protein>
<dbReference type="EMBL" id="MT143901">
    <property type="protein sequence ID" value="QJH92564.1"/>
    <property type="molecule type" value="Genomic_DNA"/>
</dbReference>
<dbReference type="AlphaFoldDB" id="A0A6M3MH34"/>
<gene>
    <name evidence="2" type="ORF">MM171A03266_0004</name>
    <name evidence="1" type="ORF">MM171B00210_0010</name>
</gene>
<sequence length="66" mass="7525">MSFQEKIKPMIASIRNELERIEMHAEPHEDGGPHDYDTISDLTDLIESSLVDIRELIDEVEEEASG</sequence>
<organism evidence="1">
    <name type="scientific">viral metagenome</name>
    <dbReference type="NCBI Taxonomy" id="1070528"/>
    <lineage>
        <taxon>unclassified sequences</taxon>
        <taxon>metagenomes</taxon>
        <taxon>organismal metagenomes</taxon>
    </lineage>
</organism>
<evidence type="ECO:0000313" key="2">
    <source>
        <dbReference type="EMBL" id="QJH92564.1"/>
    </source>
</evidence>
<accession>A0A6M3MH34</accession>